<reference evidence="12" key="1">
    <citation type="submission" date="2023-06" db="EMBL/GenBank/DDBJ databases">
        <title>Genomic of Parafulvivirga corallium.</title>
        <authorList>
            <person name="Wang G."/>
        </authorList>
    </citation>
    <scope>NUCLEOTIDE SEQUENCE</scope>
    <source>
        <strain evidence="12">BMA10</strain>
    </source>
</reference>
<keyword evidence="7 11" id="KW-0274">FAD</keyword>
<evidence type="ECO:0000256" key="9">
    <source>
        <dbReference type="ARBA" id="ARBA00031306"/>
    </source>
</evidence>
<comment type="catalytic activity">
    <reaction evidence="10 11">
        <text>L-threonyl-[protein] + FAD = FMN-L-threonyl-[protein] + AMP + H(+)</text>
        <dbReference type="Rhea" id="RHEA:36847"/>
        <dbReference type="Rhea" id="RHEA-COMP:11060"/>
        <dbReference type="Rhea" id="RHEA-COMP:11061"/>
        <dbReference type="ChEBI" id="CHEBI:15378"/>
        <dbReference type="ChEBI" id="CHEBI:30013"/>
        <dbReference type="ChEBI" id="CHEBI:57692"/>
        <dbReference type="ChEBI" id="CHEBI:74257"/>
        <dbReference type="ChEBI" id="CHEBI:456215"/>
        <dbReference type="EC" id="2.7.1.180"/>
    </reaction>
</comment>
<evidence type="ECO:0000256" key="7">
    <source>
        <dbReference type="ARBA" id="ARBA00022827"/>
    </source>
</evidence>
<accession>A0ABT8KMC2</accession>
<gene>
    <name evidence="12" type="ORF">QQ008_10820</name>
</gene>
<keyword evidence="13" id="KW-1185">Reference proteome</keyword>
<evidence type="ECO:0000256" key="8">
    <source>
        <dbReference type="ARBA" id="ARBA00022842"/>
    </source>
</evidence>
<evidence type="ECO:0000256" key="6">
    <source>
        <dbReference type="ARBA" id="ARBA00022723"/>
    </source>
</evidence>
<comment type="caution">
    <text evidence="12">The sequence shown here is derived from an EMBL/GenBank/DDBJ whole genome shotgun (WGS) entry which is preliminary data.</text>
</comment>
<keyword evidence="8 11" id="KW-0460">Magnesium</keyword>
<dbReference type="RefSeq" id="WP_346751886.1">
    <property type="nucleotide sequence ID" value="NZ_JAUJEA010000003.1"/>
</dbReference>
<evidence type="ECO:0000256" key="11">
    <source>
        <dbReference type="PIRNR" id="PIRNR006268"/>
    </source>
</evidence>
<dbReference type="InterPro" id="IPR003374">
    <property type="entry name" value="ApbE-like_sf"/>
</dbReference>
<dbReference type="PANTHER" id="PTHR30040:SF2">
    <property type="entry name" value="FAD:PROTEIN FMN TRANSFERASE"/>
    <property type="match status" value="1"/>
</dbReference>
<evidence type="ECO:0000313" key="13">
    <source>
        <dbReference type="Proteomes" id="UP001172082"/>
    </source>
</evidence>
<keyword evidence="5 11" id="KW-0808">Transferase</keyword>
<dbReference type="InterPro" id="IPR024932">
    <property type="entry name" value="ApbE"/>
</dbReference>
<keyword evidence="6 11" id="KW-0479">Metal-binding</keyword>
<organism evidence="12 13">
    <name type="scientific">Splendidivirga corallicola</name>
    <dbReference type="NCBI Taxonomy" id="3051826"/>
    <lineage>
        <taxon>Bacteria</taxon>
        <taxon>Pseudomonadati</taxon>
        <taxon>Bacteroidota</taxon>
        <taxon>Cytophagia</taxon>
        <taxon>Cytophagales</taxon>
        <taxon>Splendidivirgaceae</taxon>
        <taxon>Splendidivirga</taxon>
    </lineage>
</organism>
<evidence type="ECO:0000256" key="5">
    <source>
        <dbReference type="ARBA" id="ARBA00022679"/>
    </source>
</evidence>
<comment type="similarity">
    <text evidence="11">Belongs to the ApbE family.</text>
</comment>
<dbReference type="Proteomes" id="UP001172082">
    <property type="component" value="Unassembled WGS sequence"/>
</dbReference>
<dbReference type="Pfam" id="PF02424">
    <property type="entry name" value="ApbE"/>
    <property type="match status" value="1"/>
</dbReference>
<protein>
    <recommendedName>
        <fullName evidence="3 11">FAD:protein FMN transferase</fullName>
        <ecNumber evidence="2 11">2.7.1.180</ecNumber>
    </recommendedName>
    <alternativeName>
        <fullName evidence="9 11">Flavin transferase</fullName>
    </alternativeName>
</protein>
<evidence type="ECO:0000256" key="4">
    <source>
        <dbReference type="ARBA" id="ARBA00022630"/>
    </source>
</evidence>
<dbReference type="EMBL" id="JAUJEA010000003">
    <property type="protein sequence ID" value="MDN5201861.1"/>
    <property type="molecule type" value="Genomic_DNA"/>
</dbReference>
<dbReference type="PIRSF" id="PIRSF006268">
    <property type="entry name" value="ApbE"/>
    <property type="match status" value="1"/>
</dbReference>
<evidence type="ECO:0000256" key="3">
    <source>
        <dbReference type="ARBA" id="ARBA00016337"/>
    </source>
</evidence>
<comment type="cofactor">
    <cofactor evidence="1">
        <name>Mg(2+)</name>
        <dbReference type="ChEBI" id="CHEBI:18420"/>
    </cofactor>
</comment>
<dbReference type="GO" id="GO:0016740">
    <property type="term" value="F:transferase activity"/>
    <property type="evidence" value="ECO:0007669"/>
    <property type="project" value="UniProtKB-KW"/>
</dbReference>
<name>A0ABT8KMC2_9BACT</name>
<evidence type="ECO:0000256" key="10">
    <source>
        <dbReference type="ARBA" id="ARBA00048540"/>
    </source>
</evidence>
<evidence type="ECO:0000256" key="1">
    <source>
        <dbReference type="ARBA" id="ARBA00001946"/>
    </source>
</evidence>
<dbReference type="EC" id="2.7.1.180" evidence="2 11"/>
<evidence type="ECO:0000313" key="12">
    <source>
        <dbReference type="EMBL" id="MDN5201861.1"/>
    </source>
</evidence>
<dbReference type="Gene3D" id="3.10.520.10">
    <property type="entry name" value="ApbE-like domains"/>
    <property type="match status" value="1"/>
</dbReference>
<dbReference type="SUPFAM" id="SSF143631">
    <property type="entry name" value="ApbE-like"/>
    <property type="match status" value="1"/>
</dbReference>
<evidence type="ECO:0000256" key="2">
    <source>
        <dbReference type="ARBA" id="ARBA00011955"/>
    </source>
</evidence>
<sequence>MKILQKKRIYPIVLILVMFAIWKYRQSQPSQNFALTGTTMGTIAYNIKYIDPEGRNFKTGIDSLLTAFNQSLSTYISDSEISKFNNNTLLKFETDLFYPVLKKSKEVFNKTQGAFDPTIMPLVNAWGFGPDKAAVPDSTKVDSLRNLVGFNHLFFDEVSVCKLKKGLQLDFSAIAKGYAVDLVHDYLRNNGIENIFVEIGGEVAARGKGPHGKVWTIGIEDPTKNEFERTLFTAVELENQAIATSGNYRNIRIVDGKKFAHTISPYTGFPIQQSLLSASVFAKDCMTADAYATAFMVLGMDKTKDILSQEKGIDAYLIFTNENGELEHFATENIRPHILK</sequence>
<proteinExistence type="inferred from homology"/>
<dbReference type="PANTHER" id="PTHR30040">
    <property type="entry name" value="THIAMINE BIOSYNTHESIS LIPOPROTEIN APBE"/>
    <property type="match status" value="1"/>
</dbReference>
<keyword evidence="4 11" id="KW-0285">Flavoprotein</keyword>